<proteinExistence type="inferred from homology"/>
<protein>
    <recommendedName>
        <fullName evidence="10 11">Ribonuclease P protein subunit p20</fullName>
        <shortName evidence="11">RNaseP protein p20</shortName>
    </recommendedName>
</protein>
<comment type="subcellular location">
    <subcellularLocation>
        <location evidence="1">Cytoplasmic granule</location>
    </subcellularLocation>
    <subcellularLocation>
        <location evidence="2 11">Nucleus</location>
        <location evidence="2 11">Nucleolus</location>
    </subcellularLocation>
</comment>
<dbReference type="FunFam" id="3.30.110.20:FF:000002">
    <property type="entry name" value="Ribonuclease P protein subunit p20"/>
    <property type="match status" value="1"/>
</dbReference>
<evidence type="ECO:0000313" key="12">
    <source>
        <dbReference type="Proteomes" id="UP000046393"/>
    </source>
</evidence>
<dbReference type="PIRSF" id="PIRSF036572">
    <property type="entry name" value="RPP20"/>
    <property type="match status" value="1"/>
</dbReference>
<name>A0A0N5AQU6_9BILA</name>
<dbReference type="AlphaFoldDB" id="A0A0N5AQU6"/>
<evidence type="ECO:0000256" key="3">
    <source>
        <dbReference type="ARBA" id="ARBA00008018"/>
    </source>
</evidence>
<dbReference type="Pfam" id="PF12328">
    <property type="entry name" value="Rpp20"/>
    <property type="match status" value="1"/>
</dbReference>
<dbReference type="PANTHER" id="PTHR15314:SF1">
    <property type="entry name" value="RIBONUCLEASE P PROTEIN SUBUNIT P20"/>
    <property type="match status" value="1"/>
</dbReference>
<organism evidence="12 13">
    <name type="scientific">Syphacia muris</name>
    <dbReference type="NCBI Taxonomy" id="451379"/>
    <lineage>
        <taxon>Eukaryota</taxon>
        <taxon>Metazoa</taxon>
        <taxon>Ecdysozoa</taxon>
        <taxon>Nematoda</taxon>
        <taxon>Chromadorea</taxon>
        <taxon>Rhabditida</taxon>
        <taxon>Spirurina</taxon>
        <taxon>Oxyuridomorpha</taxon>
        <taxon>Oxyuroidea</taxon>
        <taxon>Oxyuridae</taxon>
        <taxon>Syphacia</taxon>
    </lineage>
</organism>
<comment type="similarity">
    <text evidence="3 11">Belongs to the histone-like Alba family.</text>
</comment>
<evidence type="ECO:0000256" key="5">
    <source>
        <dbReference type="ARBA" id="ARBA00022552"/>
    </source>
</evidence>
<dbReference type="GO" id="GO:0004526">
    <property type="term" value="F:ribonuclease P activity"/>
    <property type="evidence" value="ECO:0007669"/>
    <property type="project" value="UniProtKB-UniRule"/>
</dbReference>
<evidence type="ECO:0000256" key="1">
    <source>
        <dbReference type="ARBA" id="ARBA00004463"/>
    </source>
</evidence>
<comment type="subunit">
    <text evidence="9">Component of nuclear RNase P and RNase MRP complexes. RNase P consists of a catalytic RNA moiety and 10 different protein chains; POP1, POP4, POP5, POP7, RPP14, RPP21, RPP25, RPP30, RPP38 and RPP40. Within the RNase P complex, POP1, POP7 and RPP25 form the 'finger' subcomplex, POP5, RPP14, RPP40 and homodimeric RPP30 form the 'palm' subcomplex, and RPP21, POP4 and RPP38 form the 'wrist' subcomplex. All subunits of the RNase P complex interact with the catalytic RNA. Several subunits of RNase P are also part of the RNase MRP complex. RNase MRP consists of a catalytic RNA moiety and about 8 protein subunits; POP1, POP7, RPP25, RPP30, RPP38, RPP40 and possibly also POP4 and POP5. Interacts with SMN1. POP7 forms a heterodimer with RPP25 that binds to the P3 stem loop of the catalytic RNA.</text>
</comment>
<dbReference type="GO" id="GO:0005655">
    <property type="term" value="C:nucleolar ribonuclease P complex"/>
    <property type="evidence" value="ECO:0007669"/>
    <property type="project" value="InterPro"/>
</dbReference>
<evidence type="ECO:0000256" key="10">
    <source>
        <dbReference type="ARBA" id="ARBA00068472"/>
    </source>
</evidence>
<dbReference type="Gene3D" id="3.30.110.20">
    <property type="entry name" value="Alba-like domain"/>
    <property type="match status" value="1"/>
</dbReference>
<reference evidence="13" key="1">
    <citation type="submission" date="2017-02" db="UniProtKB">
        <authorList>
            <consortium name="WormBaseParasite"/>
        </authorList>
    </citation>
    <scope>IDENTIFICATION</scope>
</reference>
<keyword evidence="12" id="KW-1185">Reference proteome</keyword>
<evidence type="ECO:0000256" key="6">
    <source>
        <dbReference type="ARBA" id="ARBA00022694"/>
    </source>
</evidence>
<evidence type="ECO:0000256" key="4">
    <source>
        <dbReference type="ARBA" id="ARBA00022490"/>
    </source>
</evidence>
<evidence type="ECO:0000256" key="11">
    <source>
        <dbReference type="PIRNR" id="PIRNR036572"/>
    </source>
</evidence>
<dbReference type="GO" id="GO:0006364">
    <property type="term" value="P:rRNA processing"/>
    <property type="evidence" value="ECO:0007669"/>
    <property type="project" value="UniProtKB-KW"/>
</dbReference>
<keyword evidence="4" id="KW-0963">Cytoplasm</keyword>
<dbReference type="GO" id="GO:0000172">
    <property type="term" value="C:ribonuclease MRP complex"/>
    <property type="evidence" value="ECO:0007669"/>
    <property type="project" value="InterPro"/>
</dbReference>
<dbReference type="InterPro" id="IPR014612">
    <property type="entry name" value="Pop7/Rpp20"/>
</dbReference>
<dbReference type="PANTHER" id="PTHR15314">
    <property type="entry name" value="RIBONUCLEASE P PROTEIN SUBUNIT P20"/>
    <property type="match status" value="1"/>
</dbReference>
<accession>A0A0N5AQU6</accession>
<dbReference type="GO" id="GO:0003676">
    <property type="term" value="F:nucleic acid binding"/>
    <property type="evidence" value="ECO:0007669"/>
    <property type="project" value="InterPro"/>
</dbReference>
<dbReference type="InterPro" id="IPR036882">
    <property type="entry name" value="Alba-like_dom_sf"/>
</dbReference>
<dbReference type="SUPFAM" id="SSF82704">
    <property type="entry name" value="AlbA-like"/>
    <property type="match status" value="1"/>
</dbReference>
<evidence type="ECO:0000313" key="13">
    <source>
        <dbReference type="WBParaSite" id="SMUV_0000707101-mRNA-1"/>
    </source>
</evidence>
<evidence type="ECO:0000256" key="2">
    <source>
        <dbReference type="ARBA" id="ARBA00004604"/>
    </source>
</evidence>
<dbReference type="GO" id="GO:0001682">
    <property type="term" value="P:tRNA 5'-leader removal"/>
    <property type="evidence" value="ECO:0007669"/>
    <property type="project" value="InterPro"/>
</dbReference>
<comment type="function">
    <text evidence="8 11">Component of ribonuclease P, a ribonucleoprotein complex that generates mature tRNA molecules by cleaving their 5'-ends. Also a component of the MRP ribonuclease complex, which cleaves pre-rRNA sequences.</text>
</comment>
<keyword evidence="7 11" id="KW-0539">Nucleus</keyword>
<dbReference type="STRING" id="451379.A0A0N5AQU6"/>
<evidence type="ECO:0000256" key="9">
    <source>
        <dbReference type="ARBA" id="ARBA00064615"/>
    </source>
</evidence>
<sequence length="130" mass="15203">MELNTEDKGRIDEVEYELRKRLPPKFSNDRNDVYITRNTSLESQKRRIQKMLDEKYDDVVLHGLGAAVSRTINLALQLQRRMADSVKLDVRTSTVKVTDDLFPLYDEVDFATRNRLISAVHIRISRRTIP</sequence>
<evidence type="ECO:0000256" key="7">
    <source>
        <dbReference type="ARBA" id="ARBA00023242"/>
    </source>
</evidence>
<dbReference type="WBParaSite" id="SMUV_0000707101-mRNA-1">
    <property type="protein sequence ID" value="SMUV_0000707101-mRNA-1"/>
    <property type="gene ID" value="SMUV_0000707101"/>
</dbReference>
<dbReference type="Proteomes" id="UP000046393">
    <property type="component" value="Unplaced"/>
</dbReference>
<keyword evidence="5 11" id="KW-0698">rRNA processing</keyword>
<keyword evidence="6 11" id="KW-0819">tRNA processing</keyword>
<evidence type="ECO:0000256" key="8">
    <source>
        <dbReference type="ARBA" id="ARBA00053284"/>
    </source>
</evidence>